<proteinExistence type="predicted"/>
<organism evidence="2 3">
    <name type="scientific">Histidinibacterium aquaticum</name>
    <dbReference type="NCBI Taxonomy" id="2613962"/>
    <lineage>
        <taxon>Bacteria</taxon>
        <taxon>Pseudomonadati</taxon>
        <taxon>Pseudomonadota</taxon>
        <taxon>Alphaproteobacteria</taxon>
        <taxon>Rhodobacterales</taxon>
        <taxon>Paracoccaceae</taxon>
        <taxon>Histidinibacterium</taxon>
    </lineage>
</organism>
<evidence type="ECO:0008006" key="4">
    <source>
        <dbReference type="Google" id="ProtNLM"/>
    </source>
</evidence>
<dbReference type="Proteomes" id="UP000326554">
    <property type="component" value="Unassembled WGS sequence"/>
</dbReference>
<evidence type="ECO:0000313" key="2">
    <source>
        <dbReference type="EMBL" id="KAA9008128.1"/>
    </source>
</evidence>
<dbReference type="RefSeq" id="WP_150445412.1">
    <property type="nucleotide sequence ID" value="NZ_VYQE01000003.1"/>
</dbReference>
<gene>
    <name evidence="2" type="ORF">F3S47_11545</name>
</gene>
<dbReference type="InterPro" id="IPR025333">
    <property type="entry name" value="DUF4239"/>
</dbReference>
<dbReference type="AlphaFoldDB" id="A0A5J5GKG9"/>
<keyword evidence="1" id="KW-0812">Transmembrane</keyword>
<evidence type="ECO:0000313" key="3">
    <source>
        <dbReference type="Proteomes" id="UP000326554"/>
    </source>
</evidence>
<protein>
    <recommendedName>
        <fullName evidence="4">DUF4239 domain-containing protein</fullName>
    </recommendedName>
</protein>
<dbReference type="Pfam" id="PF14023">
    <property type="entry name" value="Bestrophin-like"/>
    <property type="match status" value="1"/>
</dbReference>
<reference evidence="2 3" key="1">
    <citation type="submission" date="2019-09" db="EMBL/GenBank/DDBJ databases">
        <authorList>
            <person name="Park J.-S."/>
            <person name="Choi H.-J."/>
        </authorList>
    </citation>
    <scope>NUCLEOTIDE SEQUENCE [LARGE SCALE GENOMIC DNA]</scope>
    <source>
        <strain evidence="2 3">176SS1-4</strain>
    </source>
</reference>
<comment type="caution">
    <text evidence="2">The sequence shown here is derived from an EMBL/GenBank/DDBJ whole genome shotgun (WGS) entry which is preliminary data.</text>
</comment>
<name>A0A5J5GKG9_9RHOB</name>
<keyword evidence="3" id="KW-1185">Reference proteome</keyword>
<feature type="transmembrane region" description="Helical" evidence="1">
    <location>
        <begin position="229"/>
        <end position="247"/>
    </location>
</feature>
<keyword evidence="1" id="KW-0472">Membrane</keyword>
<feature type="transmembrane region" description="Helical" evidence="1">
    <location>
        <begin position="62"/>
        <end position="84"/>
    </location>
</feature>
<feature type="transmembrane region" description="Helical" evidence="1">
    <location>
        <begin position="20"/>
        <end position="42"/>
    </location>
</feature>
<keyword evidence="1" id="KW-1133">Transmembrane helix</keyword>
<sequence length="280" mass="29796">MEFTTAAELFSRITLPVLGYIQTVILLLFLLPGAAILGYYSGRGRTKAGPGGEPAGALVGEATLGAIMSLLGLLLAFTFANAVVVSQQRTQTINDEAAAIGTAFLRADYLPDPGRSELQQAILDYAETRVTTGGDPIRSIGQAQAFIETSLIAQGELWPQTLEATSDPVPAATKSFVASAVNEVLDSHLDRIQSLSSPISTLAQGMLLSIALVALFLLGNRSGVAGRPLTWRTFLFAYSLFAIMVTITDIQRATEGFVTVNDTTLKATIFEMTQSMSERS</sequence>
<feature type="transmembrane region" description="Helical" evidence="1">
    <location>
        <begin position="199"/>
        <end position="217"/>
    </location>
</feature>
<evidence type="ECO:0000256" key="1">
    <source>
        <dbReference type="SAM" id="Phobius"/>
    </source>
</evidence>
<dbReference type="EMBL" id="VYQE01000003">
    <property type="protein sequence ID" value="KAA9008128.1"/>
    <property type="molecule type" value="Genomic_DNA"/>
</dbReference>
<accession>A0A5J5GKG9</accession>